<accession>A0A7I7VLP3</accession>
<gene>
    <name evidence="2" type="ORF">MDOR_03950</name>
</gene>
<evidence type="ECO:0000313" key="2">
    <source>
        <dbReference type="EMBL" id="BBZ06226.1"/>
    </source>
</evidence>
<dbReference type="EMBL" id="AP022605">
    <property type="protein sequence ID" value="BBZ06226.1"/>
    <property type="molecule type" value="Genomic_DNA"/>
</dbReference>
<dbReference type="AlphaFoldDB" id="A0A7I7VLP3"/>
<name>A0A7I7VLP3_9MYCO</name>
<dbReference type="NCBIfam" id="TIGR04529">
    <property type="entry name" value="MTB_hemophore"/>
    <property type="match status" value="1"/>
</dbReference>
<dbReference type="InterPro" id="IPR032407">
    <property type="entry name" value="MHB"/>
</dbReference>
<reference evidence="2 3" key="1">
    <citation type="journal article" date="2019" name="Emerg. Microbes Infect.">
        <title>Comprehensive subspecies identification of 175 nontuberculous mycobacteria species based on 7547 genomic profiles.</title>
        <authorList>
            <person name="Matsumoto Y."/>
            <person name="Kinjo T."/>
            <person name="Motooka D."/>
            <person name="Nabeya D."/>
            <person name="Jung N."/>
            <person name="Uechi K."/>
            <person name="Horii T."/>
            <person name="Iida T."/>
            <person name="Fujita J."/>
            <person name="Nakamura S."/>
        </authorList>
    </citation>
    <scope>NUCLEOTIDE SEQUENCE [LARGE SCALE GENOMIC DNA]</scope>
    <source>
        <strain evidence="2 3">JCM 12405</strain>
    </source>
</reference>
<proteinExistence type="predicted"/>
<evidence type="ECO:0008006" key="4">
    <source>
        <dbReference type="Google" id="ProtNLM"/>
    </source>
</evidence>
<feature type="region of interest" description="Disordered" evidence="1">
    <location>
        <begin position="1"/>
        <end position="47"/>
    </location>
</feature>
<sequence>MFRAVAGPGACGRQPPSANQTAEGVDWGIARPTGGTDTHEGDSTVERSSVLKPAMTLVATFGVALMGPTSGVAGAKPLDPVINTTCTYDQIVAALRIEAPDLASALDAHPEAQTKLREFVALSPEQRRARVDQRLNAHPEWRTTLEQKRATPQGQEKEQMLLRIADTCHNYA</sequence>
<organism evidence="2 3">
    <name type="scientific">Mycolicibacterium doricum</name>
    <dbReference type="NCBI Taxonomy" id="126673"/>
    <lineage>
        <taxon>Bacteria</taxon>
        <taxon>Bacillati</taxon>
        <taxon>Actinomycetota</taxon>
        <taxon>Actinomycetes</taxon>
        <taxon>Mycobacteriales</taxon>
        <taxon>Mycobacteriaceae</taxon>
        <taxon>Mycolicibacterium</taxon>
    </lineage>
</organism>
<dbReference type="Proteomes" id="UP000467201">
    <property type="component" value="Chromosome"/>
</dbReference>
<evidence type="ECO:0000313" key="3">
    <source>
        <dbReference type="Proteomes" id="UP000467201"/>
    </source>
</evidence>
<dbReference type="KEGG" id="mdr:MDOR_03950"/>
<protein>
    <recommendedName>
        <fullName evidence="4">Hemophore-related protein</fullName>
    </recommendedName>
</protein>
<evidence type="ECO:0000256" key="1">
    <source>
        <dbReference type="SAM" id="MobiDB-lite"/>
    </source>
</evidence>
<dbReference type="GO" id="GO:0020037">
    <property type="term" value="F:heme binding"/>
    <property type="evidence" value="ECO:0007669"/>
    <property type="project" value="InterPro"/>
</dbReference>